<feature type="domain" description="TNase-like" evidence="4">
    <location>
        <begin position="42"/>
        <end position="196"/>
    </location>
</feature>
<dbReference type="SMART" id="SM00318">
    <property type="entry name" value="SNc"/>
    <property type="match status" value="1"/>
</dbReference>
<organism evidence="5 6">
    <name type="scientific">Mycoplasmopsis citelli</name>
    <dbReference type="NCBI Taxonomy" id="171281"/>
    <lineage>
        <taxon>Bacteria</taxon>
        <taxon>Bacillati</taxon>
        <taxon>Mycoplasmatota</taxon>
        <taxon>Mycoplasmoidales</taxon>
        <taxon>Metamycoplasmataceae</taxon>
        <taxon>Mycoplasmopsis</taxon>
    </lineage>
</organism>
<dbReference type="PANTHER" id="PTHR12302">
    <property type="entry name" value="EBNA2 BINDING PROTEIN P100"/>
    <property type="match status" value="1"/>
</dbReference>
<keyword evidence="2" id="KW-0255">Endonuclease</keyword>
<proteinExistence type="predicted"/>
<sequence>MWRKILSLKSLLLVLLSVSCINLNIYTNPDNKISIPLSSNQKLLKGKVIQINDGDTILVNSENKYISLRFYGIDTPENKKPFKDEKLAQYENFYAHKATEYLKSLLSKSSEVYFTKETIGKYGRTIALLFSDNEHTNLKDSINYKLVNQGLARVAFICSGKCKEYNVKNEYQKTFLTQILQAQSDAKVAKRGFWTHNINEVFHKKWIQK</sequence>
<reference evidence="5 6" key="1">
    <citation type="submission" date="2019-01" db="EMBL/GenBank/DDBJ databases">
        <authorList>
            <consortium name="Pathogen Informatics"/>
        </authorList>
    </citation>
    <scope>NUCLEOTIDE SEQUENCE [LARGE SCALE GENOMIC DNA]</scope>
    <source>
        <strain evidence="5 6">NCTC10181</strain>
    </source>
</reference>
<name>A0A449B1L9_9BACT</name>
<dbReference type="SUPFAM" id="SSF50199">
    <property type="entry name" value="Staphylococcal nuclease"/>
    <property type="match status" value="1"/>
</dbReference>
<evidence type="ECO:0000313" key="5">
    <source>
        <dbReference type="EMBL" id="VEU74492.1"/>
    </source>
</evidence>
<dbReference type="AlphaFoldDB" id="A0A449B1L9"/>
<dbReference type="InterPro" id="IPR035437">
    <property type="entry name" value="SNase_OB-fold_sf"/>
</dbReference>
<dbReference type="Gene3D" id="2.40.50.90">
    <property type="match status" value="1"/>
</dbReference>
<dbReference type="EMBL" id="LR215036">
    <property type="protein sequence ID" value="VEU74492.1"/>
    <property type="molecule type" value="Genomic_DNA"/>
</dbReference>
<evidence type="ECO:0000313" key="6">
    <source>
        <dbReference type="Proteomes" id="UP000290985"/>
    </source>
</evidence>
<keyword evidence="1" id="KW-0540">Nuclease</keyword>
<dbReference type="PROSITE" id="PS50830">
    <property type="entry name" value="TNASE_3"/>
    <property type="match status" value="1"/>
</dbReference>
<keyword evidence="6" id="KW-1185">Reference proteome</keyword>
<keyword evidence="3 5" id="KW-0378">Hydrolase</keyword>
<dbReference type="RefSeq" id="WP_129725315.1">
    <property type="nucleotide sequence ID" value="NZ_LR215036.1"/>
</dbReference>
<dbReference type="EC" id="3.1.31.1" evidence="5"/>
<protein>
    <submittedName>
        <fullName evidence="5">Thermonuclease</fullName>
        <ecNumber evidence="5">3.1.31.1</ecNumber>
    </submittedName>
</protein>
<evidence type="ECO:0000256" key="2">
    <source>
        <dbReference type="ARBA" id="ARBA00022759"/>
    </source>
</evidence>
<accession>A0A449B1L9</accession>
<evidence type="ECO:0000256" key="1">
    <source>
        <dbReference type="ARBA" id="ARBA00022722"/>
    </source>
</evidence>
<dbReference type="Pfam" id="PF00565">
    <property type="entry name" value="SNase"/>
    <property type="match status" value="1"/>
</dbReference>
<dbReference type="Proteomes" id="UP000290985">
    <property type="component" value="Chromosome"/>
</dbReference>
<dbReference type="OrthoDB" id="401280at2"/>
<dbReference type="InterPro" id="IPR016071">
    <property type="entry name" value="Staphylococal_nuclease_OB-fold"/>
</dbReference>
<gene>
    <name evidence="5" type="primary">nucH</name>
    <name evidence="5" type="ORF">NCTC10181_00341</name>
</gene>
<dbReference type="GO" id="GO:1990599">
    <property type="term" value="F:3' overhang single-stranded DNA endodeoxyribonuclease activity"/>
    <property type="evidence" value="ECO:0007669"/>
    <property type="project" value="UniProtKB-EC"/>
</dbReference>
<dbReference type="KEGG" id="mcit:NCTC10181_00341"/>
<dbReference type="PROSITE" id="PS51257">
    <property type="entry name" value="PROKAR_LIPOPROTEIN"/>
    <property type="match status" value="1"/>
</dbReference>
<dbReference type="PANTHER" id="PTHR12302:SF3">
    <property type="entry name" value="SERINE_THREONINE-PROTEIN KINASE 31"/>
    <property type="match status" value="1"/>
</dbReference>
<evidence type="ECO:0000259" key="4">
    <source>
        <dbReference type="PROSITE" id="PS50830"/>
    </source>
</evidence>
<evidence type="ECO:0000256" key="3">
    <source>
        <dbReference type="ARBA" id="ARBA00022801"/>
    </source>
</evidence>